<comment type="caution">
    <text evidence="3">The sequence shown here is derived from an EMBL/GenBank/DDBJ whole genome shotgun (WGS) entry which is preliminary data.</text>
</comment>
<evidence type="ECO:0000259" key="2">
    <source>
        <dbReference type="Pfam" id="PF07589"/>
    </source>
</evidence>
<feature type="signal peptide" evidence="1">
    <location>
        <begin position="1"/>
        <end position="21"/>
    </location>
</feature>
<proteinExistence type="predicted"/>
<accession>A0ABT7LCG8</accession>
<feature type="chain" id="PRO_5045959333" evidence="1">
    <location>
        <begin position="22"/>
        <end position="213"/>
    </location>
</feature>
<evidence type="ECO:0000313" key="3">
    <source>
        <dbReference type="EMBL" id="MDL5030554.1"/>
    </source>
</evidence>
<evidence type="ECO:0000313" key="4">
    <source>
        <dbReference type="Proteomes" id="UP001238603"/>
    </source>
</evidence>
<feature type="domain" description="Ice-binding protein C-terminal" evidence="2">
    <location>
        <begin position="185"/>
        <end position="206"/>
    </location>
</feature>
<organism evidence="3 4">
    <name type="scientific">Roseateles subflavus</name>
    <dbReference type="NCBI Taxonomy" id="3053353"/>
    <lineage>
        <taxon>Bacteria</taxon>
        <taxon>Pseudomonadati</taxon>
        <taxon>Pseudomonadota</taxon>
        <taxon>Betaproteobacteria</taxon>
        <taxon>Burkholderiales</taxon>
        <taxon>Sphaerotilaceae</taxon>
        <taxon>Roseateles</taxon>
    </lineage>
</organism>
<protein>
    <submittedName>
        <fullName evidence="3">PEP-CTERM sorting domain-containing protein</fullName>
    </submittedName>
</protein>
<evidence type="ECO:0000256" key="1">
    <source>
        <dbReference type="SAM" id="SignalP"/>
    </source>
</evidence>
<dbReference type="EMBL" id="JASVDS010000001">
    <property type="protein sequence ID" value="MDL5030554.1"/>
    <property type="molecule type" value="Genomic_DNA"/>
</dbReference>
<dbReference type="Proteomes" id="UP001238603">
    <property type="component" value="Unassembled WGS sequence"/>
</dbReference>
<name>A0ABT7LCG8_9BURK</name>
<keyword evidence="1" id="KW-0732">Signal</keyword>
<reference evidence="3 4" key="1">
    <citation type="submission" date="2023-06" db="EMBL/GenBank/DDBJ databases">
        <title>Pelomonas sp. APW6 16S ribosomal RNA gene genome sequencing and assembly.</title>
        <authorList>
            <person name="Woo H."/>
        </authorList>
    </citation>
    <scope>NUCLEOTIDE SEQUENCE [LARGE SCALE GENOMIC DNA]</scope>
    <source>
        <strain evidence="3 4">APW6</strain>
    </source>
</reference>
<dbReference type="NCBIfam" id="TIGR02595">
    <property type="entry name" value="PEP_CTERM"/>
    <property type="match status" value="1"/>
</dbReference>
<dbReference type="Pfam" id="PF07589">
    <property type="entry name" value="PEP-CTERM"/>
    <property type="match status" value="1"/>
</dbReference>
<keyword evidence="4" id="KW-1185">Reference proteome</keyword>
<dbReference type="RefSeq" id="WP_285980687.1">
    <property type="nucleotide sequence ID" value="NZ_JASVDS010000001.1"/>
</dbReference>
<sequence>MKFVPTLLAALLATVSLSSHATLLTLDQGRVYSSGYDNGGMGGGRGVGVLFNQNFSMSALGIDLNVLSAQQGFKFSIYSSTNGHTAGSLLSSVSFNLNAGSGYQNQAFNFSFLQGSYYVINFARSDSAWLGSNLGTKYSWEDPGSFVPHNYGALTVIEGFEGAAPSNSNPLLPHMQLVGGGSNNVPEPGSLALLAAGLLAAGALRKRAANTQA</sequence>
<gene>
    <name evidence="3" type="ORF">QRD43_01435</name>
</gene>
<dbReference type="InterPro" id="IPR013424">
    <property type="entry name" value="Ice-binding_C"/>
</dbReference>